<keyword evidence="1" id="KW-0812">Transmembrane</keyword>
<proteinExistence type="predicted"/>
<accession>A0A0K2UX52</accession>
<evidence type="ECO:0000313" key="2">
    <source>
        <dbReference type="EMBL" id="CDW42829.1"/>
    </source>
</evidence>
<organism evidence="2">
    <name type="scientific">Lepeophtheirus salmonis</name>
    <name type="common">Salmon louse</name>
    <name type="synonym">Caligus salmonis</name>
    <dbReference type="NCBI Taxonomy" id="72036"/>
    <lineage>
        <taxon>Eukaryota</taxon>
        <taxon>Metazoa</taxon>
        <taxon>Ecdysozoa</taxon>
        <taxon>Arthropoda</taxon>
        <taxon>Crustacea</taxon>
        <taxon>Multicrustacea</taxon>
        <taxon>Hexanauplia</taxon>
        <taxon>Copepoda</taxon>
        <taxon>Siphonostomatoida</taxon>
        <taxon>Caligidae</taxon>
        <taxon>Lepeophtheirus</taxon>
    </lineage>
</organism>
<dbReference type="EMBL" id="HACA01025468">
    <property type="protein sequence ID" value="CDW42829.1"/>
    <property type="molecule type" value="Transcribed_RNA"/>
</dbReference>
<feature type="transmembrane region" description="Helical" evidence="1">
    <location>
        <begin position="12"/>
        <end position="31"/>
    </location>
</feature>
<dbReference type="AlphaFoldDB" id="A0A0K2UX52"/>
<reference evidence="2" key="1">
    <citation type="submission" date="2014-05" db="EMBL/GenBank/DDBJ databases">
        <authorList>
            <person name="Chronopoulou M."/>
        </authorList>
    </citation>
    <scope>NUCLEOTIDE SEQUENCE</scope>
    <source>
        <tissue evidence="2">Whole organism</tissue>
    </source>
</reference>
<protein>
    <submittedName>
        <fullName evidence="2">Uncharacterized protein</fullName>
    </submittedName>
</protein>
<name>A0A0K2UX52_LEPSM</name>
<sequence>MMNHDIRINFKNTLLCTGVVVCKFVLAFFSIDIGELG</sequence>
<evidence type="ECO:0000256" key="1">
    <source>
        <dbReference type="SAM" id="Phobius"/>
    </source>
</evidence>
<keyword evidence="1" id="KW-1133">Transmembrane helix</keyword>
<keyword evidence="1" id="KW-0472">Membrane</keyword>